<keyword evidence="2" id="KW-0012">Acyltransferase</keyword>
<feature type="domain" description="Beta-ketoacyl-[acyl-carrier-protein] synthase III C-terminal" evidence="3">
    <location>
        <begin position="222"/>
        <end position="310"/>
    </location>
</feature>
<dbReference type="Proteomes" id="UP000275024">
    <property type="component" value="Unassembled WGS sequence"/>
</dbReference>
<dbReference type="Gene3D" id="3.40.47.10">
    <property type="match status" value="2"/>
</dbReference>
<dbReference type="OrthoDB" id="2636646at2"/>
<dbReference type="PANTHER" id="PTHR34069:SF2">
    <property type="entry name" value="BETA-KETOACYL-[ACYL-CARRIER-PROTEIN] SYNTHASE III"/>
    <property type="match status" value="1"/>
</dbReference>
<evidence type="ECO:0000313" key="4">
    <source>
        <dbReference type="EMBL" id="RKN05114.1"/>
    </source>
</evidence>
<accession>A0A3A9W747</accession>
<dbReference type="SUPFAM" id="SSF53901">
    <property type="entry name" value="Thiolase-like"/>
    <property type="match status" value="1"/>
</dbReference>
<reference evidence="6 7" key="1">
    <citation type="submission" date="2018-09" db="EMBL/GenBank/DDBJ databases">
        <title>Streptomyces sp. nov. DS1-2, an endophytic actinomycete isolated from roots of Dendrobium scabrilingue.</title>
        <authorList>
            <person name="Kuncharoen N."/>
            <person name="Kudo T."/>
            <person name="Ohkuma M."/>
            <person name="Yuki M."/>
            <person name="Tanasupawat S."/>
        </authorList>
    </citation>
    <scope>NUCLEOTIDE SEQUENCE [LARGE SCALE GENOMIC DNA]</scope>
    <source>
        <strain evidence="4 7">AZ1-7</strain>
        <strain evidence="5 6">DS1-2</strain>
    </source>
</reference>
<dbReference type="InterPro" id="IPR013747">
    <property type="entry name" value="ACP_syn_III_C"/>
</dbReference>
<evidence type="ECO:0000256" key="2">
    <source>
        <dbReference type="ARBA" id="ARBA00023315"/>
    </source>
</evidence>
<dbReference type="Proteomes" id="UP000268652">
    <property type="component" value="Unassembled WGS sequence"/>
</dbReference>
<evidence type="ECO:0000256" key="1">
    <source>
        <dbReference type="ARBA" id="ARBA00022679"/>
    </source>
</evidence>
<comment type="caution">
    <text evidence="4">The sequence shown here is derived from an EMBL/GenBank/DDBJ whole genome shotgun (WGS) entry which is preliminary data.</text>
</comment>
<dbReference type="EMBL" id="RBDX01000029">
    <property type="protein sequence ID" value="RKN05114.1"/>
    <property type="molecule type" value="Genomic_DNA"/>
</dbReference>
<dbReference type="GO" id="GO:0044550">
    <property type="term" value="P:secondary metabolite biosynthetic process"/>
    <property type="evidence" value="ECO:0007669"/>
    <property type="project" value="TreeGrafter"/>
</dbReference>
<dbReference type="InterPro" id="IPR016039">
    <property type="entry name" value="Thiolase-like"/>
</dbReference>
<dbReference type="Pfam" id="PF08541">
    <property type="entry name" value="ACP_syn_III_C"/>
    <property type="match status" value="1"/>
</dbReference>
<proteinExistence type="predicted"/>
<evidence type="ECO:0000313" key="7">
    <source>
        <dbReference type="Proteomes" id="UP000275024"/>
    </source>
</evidence>
<keyword evidence="1" id="KW-0808">Transferase</keyword>
<evidence type="ECO:0000313" key="6">
    <source>
        <dbReference type="Proteomes" id="UP000268652"/>
    </source>
</evidence>
<keyword evidence="6" id="KW-1185">Reference proteome</keyword>
<dbReference type="GO" id="GO:0016747">
    <property type="term" value="F:acyltransferase activity, transferring groups other than amino-acyl groups"/>
    <property type="evidence" value="ECO:0007669"/>
    <property type="project" value="UniProtKB-ARBA"/>
</dbReference>
<evidence type="ECO:0000259" key="3">
    <source>
        <dbReference type="Pfam" id="PF08541"/>
    </source>
</evidence>
<sequence length="324" mass="34887">MTIGLSRVAVRLPGRSEPVDDILARAGCGTLERRMFAKVYGLRASPTLAPGERMEDLLAEAGLAALDGGTASLVLYGHTLLMAEGDLGDDFPGRLRARLGLGGGRFYGMSHVNCASVLRCVEYARRYLRRPGAGRDERVLVLGGDQGSVNDGARYIPGTTVSGDAAVGVVVHTGRARYRYVAGAGARDARFHRNMRMTADEVALFNRVCSEQVVDTVRRAAEAAGTPVDRIDWVMPHLSNRMFWRTFSAQSGVPRERICLDLMAERGHNFGGDALMALEHADRTGLLRPGQRCALVAIGQGAYTQAAIVEVVDDGADEEEERGG</sequence>
<evidence type="ECO:0000313" key="5">
    <source>
        <dbReference type="EMBL" id="RKN16440.1"/>
    </source>
</evidence>
<dbReference type="RefSeq" id="WP_120699621.1">
    <property type="nucleotide sequence ID" value="NZ_RBDX01000029.1"/>
</dbReference>
<gene>
    <name evidence="5" type="ORF">D7318_25835</name>
    <name evidence="4" type="ORF">D7319_26470</name>
</gene>
<dbReference type="AlphaFoldDB" id="A0A3A9W747"/>
<organism evidence="4 7">
    <name type="scientific">Streptomyces radicis</name>
    <dbReference type="NCBI Taxonomy" id="1750517"/>
    <lineage>
        <taxon>Bacteria</taxon>
        <taxon>Bacillati</taxon>
        <taxon>Actinomycetota</taxon>
        <taxon>Actinomycetes</taxon>
        <taxon>Kitasatosporales</taxon>
        <taxon>Streptomycetaceae</taxon>
        <taxon>Streptomyces</taxon>
    </lineage>
</organism>
<name>A0A3A9W747_9ACTN</name>
<dbReference type="PANTHER" id="PTHR34069">
    <property type="entry name" value="3-OXOACYL-[ACYL-CARRIER-PROTEIN] SYNTHASE 3"/>
    <property type="match status" value="1"/>
</dbReference>
<protein>
    <submittedName>
        <fullName evidence="4">3-oxoacyl-ACP synthase</fullName>
    </submittedName>
</protein>
<dbReference type="EMBL" id="RBDY01000027">
    <property type="protein sequence ID" value="RKN16440.1"/>
    <property type="molecule type" value="Genomic_DNA"/>
</dbReference>